<feature type="region of interest" description="Disordered" evidence="1">
    <location>
        <begin position="22"/>
        <end position="76"/>
    </location>
</feature>
<sequence length="213" mass="23082">MPSTTRRRALQGAVALVAGFAGCSGESSSSSSHPSDPSGNVALNPESYSLRNPALAPTVWTGDRPTPEDDAERSHRRTHLFVTSPDEAATVGFADVDGADAARDFLDATDYDAATVYVEQWPVDECFAPDLCSIQWSENDVETNYSRRYRDADVACEADARDVVATLVRIPEAFDPSGVDSYGSSHGSGTCERENERIRRRRNETDGSGEGER</sequence>
<keyword evidence="3" id="KW-1185">Reference proteome</keyword>
<organism evidence="2 3">
    <name type="scientific">Haloplanus litoreus</name>
    <dbReference type="NCBI Taxonomy" id="767515"/>
    <lineage>
        <taxon>Archaea</taxon>
        <taxon>Methanobacteriati</taxon>
        <taxon>Methanobacteriota</taxon>
        <taxon>Stenosarchaea group</taxon>
        <taxon>Halobacteria</taxon>
        <taxon>Halobacteriales</taxon>
        <taxon>Haloferacaceae</taxon>
        <taxon>Haloplanus</taxon>
    </lineage>
</organism>
<dbReference type="PROSITE" id="PS51257">
    <property type="entry name" value="PROKAR_LIPOPROTEIN"/>
    <property type="match status" value="1"/>
</dbReference>
<dbReference type="AlphaFoldDB" id="A0ABD5ZWE3"/>
<name>A0ABD5ZWE3_9EURY</name>
<reference evidence="2 3" key="1">
    <citation type="journal article" date="2019" name="Int. J. Syst. Evol. Microbiol.">
        <title>The Global Catalogue of Microorganisms (GCM) 10K type strain sequencing project: providing services to taxonomists for standard genome sequencing and annotation.</title>
        <authorList>
            <consortium name="The Broad Institute Genomics Platform"/>
            <consortium name="The Broad Institute Genome Sequencing Center for Infectious Disease"/>
            <person name="Wu L."/>
            <person name="Ma J."/>
        </authorList>
    </citation>
    <scope>NUCLEOTIDE SEQUENCE [LARGE SCALE GENOMIC DNA]</scope>
    <source>
        <strain evidence="2 3">GX21</strain>
    </source>
</reference>
<accession>A0ABD5ZWE3</accession>
<evidence type="ECO:0000313" key="2">
    <source>
        <dbReference type="EMBL" id="MFC7254609.1"/>
    </source>
</evidence>
<feature type="region of interest" description="Disordered" evidence="1">
    <location>
        <begin position="175"/>
        <end position="213"/>
    </location>
</feature>
<comment type="caution">
    <text evidence="2">The sequence shown here is derived from an EMBL/GenBank/DDBJ whole genome shotgun (WGS) entry which is preliminary data.</text>
</comment>
<evidence type="ECO:0000256" key="1">
    <source>
        <dbReference type="SAM" id="MobiDB-lite"/>
    </source>
</evidence>
<dbReference type="RefSeq" id="WP_379702812.1">
    <property type="nucleotide sequence ID" value="NZ_JBHTAT010000001.1"/>
</dbReference>
<dbReference type="EMBL" id="JBHTAT010000001">
    <property type="protein sequence ID" value="MFC7254609.1"/>
    <property type="molecule type" value="Genomic_DNA"/>
</dbReference>
<dbReference type="Proteomes" id="UP001596434">
    <property type="component" value="Unassembled WGS sequence"/>
</dbReference>
<evidence type="ECO:0008006" key="4">
    <source>
        <dbReference type="Google" id="ProtNLM"/>
    </source>
</evidence>
<dbReference type="GeneID" id="96952928"/>
<gene>
    <name evidence="2" type="ORF">ACFQKE_04720</name>
</gene>
<feature type="compositionally biased region" description="Low complexity" evidence="1">
    <location>
        <begin position="24"/>
        <end position="39"/>
    </location>
</feature>
<proteinExistence type="predicted"/>
<evidence type="ECO:0000313" key="3">
    <source>
        <dbReference type="Proteomes" id="UP001596434"/>
    </source>
</evidence>
<protein>
    <recommendedName>
        <fullName evidence="4">Tat (Twin-arginine translocation) pathway signal sequence</fullName>
    </recommendedName>
</protein>